<sequence length="88" mass="9913">MTFVRLKGSVTPDRFTTMSEHVSTVVKRREQSGHWRRLRIDVPSSVVRLSTTRLSGCLQKGQCMNSNPPHSRLNSLAGLLRPTKQPQA</sequence>
<reference evidence="3" key="1">
    <citation type="journal article" date="2019" name="Int. J. Syst. Evol. Microbiol.">
        <title>The Global Catalogue of Microorganisms (GCM) 10K type strain sequencing project: providing services to taxonomists for standard genome sequencing and annotation.</title>
        <authorList>
            <consortium name="The Broad Institute Genomics Platform"/>
            <consortium name="The Broad Institute Genome Sequencing Center for Infectious Disease"/>
            <person name="Wu L."/>
            <person name="Ma J."/>
        </authorList>
    </citation>
    <scope>NUCLEOTIDE SEQUENCE [LARGE SCALE GENOMIC DNA]</scope>
    <source>
        <strain evidence="3">JCM 4866</strain>
    </source>
</reference>
<evidence type="ECO:0000313" key="3">
    <source>
        <dbReference type="Proteomes" id="UP000617743"/>
    </source>
</evidence>
<evidence type="ECO:0000256" key="1">
    <source>
        <dbReference type="SAM" id="MobiDB-lite"/>
    </source>
</evidence>
<protein>
    <submittedName>
        <fullName evidence="2">Uncharacterized protein</fullName>
    </submittedName>
</protein>
<feature type="region of interest" description="Disordered" evidence="1">
    <location>
        <begin position="60"/>
        <end position="88"/>
    </location>
</feature>
<accession>A0ABQ2XQH3</accession>
<organism evidence="2 3">
    <name type="scientific">Streptomyces lomondensis</name>
    <dbReference type="NCBI Taxonomy" id="68229"/>
    <lineage>
        <taxon>Bacteria</taxon>
        <taxon>Bacillati</taxon>
        <taxon>Actinomycetota</taxon>
        <taxon>Actinomycetes</taxon>
        <taxon>Kitasatosporales</taxon>
        <taxon>Streptomycetaceae</taxon>
        <taxon>Streptomyces</taxon>
    </lineage>
</organism>
<name>A0ABQ2XQH3_9ACTN</name>
<keyword evidence="3" id="KW-1185">Reference proteome</keyword>
<gene>
    <name evidence="2" type="ORF">GCM10010383_67140</name>
</gene>
<evidence type="ECO:0000313" key="2">
    <source>
        <dbReference type="EMBL" id="GGX27164.1"/>
    </source>
</evidence>
<dbReference type="EMBL" id="BMWC01000013">
    <property type="protein sequence ID" value="GGX27164.1"/>
    <property type="molecule type" value="Genomic_DNA"/>
</dbReference>
<proteinExistence type="predicted"/>
<comment type="caution">
    <text evidence="2">The sequence shown here is derived from an EMBL/GenBank/DDBJ whole genome shotgun (WGS) entry which is preliminary data.</text>
</comment>
<dbReference type="Proteomes" id="UP000617743">
    <property type="component" value="Unassembled WGS sequence"/>
</dbReference>
<feature type="compositionally biased region" description="Polar residues" evidence="1">
    <location>
        <begin position="62"/>
        <end position="74"/>
    </location>
</feature>